<proteinExistence type="predicted"/>
<feature type="compositionally biased region" description="Acidic residues" evidence="1">
    <location>
        <begin position="87"/>
        <end position="96"/>
    </location>
</feature>
<protein>
    <submittedName>
        <fullName evidence="3">Uncharacterized protein</fullName>
    </submittedName>
</protein>
<evidence type="ECO:0000256" key="1">
    <source>
        <dbReference type="SAM" id="MobiDB-lite"/>
    </source>
</evidence>
<name>A0A2S6GZD7_9PSEU</name>
<organism evidence="3 4">
    <name type="scientific">Actinokineospora auranticolor</name>
    <dbReference type="NCBI Taxonomy" id="155976"/>
    <lineage>
        <taxon>Bacteria</taxon>
        <taxon>Bacillati</taxon>
        <taxon>Actinomycetota</taxon>
        <taxon>Actinomycetes</taxon>
        <taxon>Pseudonocardiales</taxon>
        <taxon>Pseudonocardiaceae</taxon>
        <taxon>Actinokineospora</taxon>
    </lineage>
</organism>
<keyword evidence="2" id="KW-0472">Membrane</keyword>
<dbReference type="AlphaFoldDB" id="A0A2S6GZD7"/>
<evidence type="ECO:0000256" key="2">
    <source>
        <dbReference type="SAM" id="Phobius"/>
    </source>
</evidence>
<keyword evidence="2" id="KW-0812">Transmembrane</keyword>
<feature type="compositionally biased region" description="Low complexity" evidence="1">
    <location>
        <begin position="181"/>
        <end position="240"/>
    </location>
</feature>
<feature type="region of interest" description="Disordered" evidence="1">
    <location>
        <begin position="74"/>
        <end position="105"/>
    </location>
</feature>
<feature type="transmembrane region" description="Helical" evidence="2">
    <location>
        <begin position="108"/>
        <end position="128"/>
    </location>
</feature>
<dbReference type="Proteomes" id="UP000239203">
    <property type="component" value="Unassembled WGS sequence"/>
</dbReference>
<accession>A0A2S6GZD7</accession>
<reference evidence="3 4" key="1">
    <citation type="submission" date="2018-02" db="EMBL/GenBank/DDBJ databases">
        <title>Genomic Encyclopedia of Archaeal and Bacterial Type Strains, Phase II (KMG-II): from individual species to whole genera.</title>
        <authorList>
            <person name="Goeker M."/>
        </authorList>
    </citation>
    <scope>NUCLEOTIDE SEQUENCE [LARGE SCALE GENOMIC DNA]</scope>
    <source>
        <strain evidence="3 4">YU 961-1</strain>
    </source>
</reference>
<evidence type="ECO:0000313" key="3">
    <source>
        <dbReference type="EMBL" id="PPK70599.1"/>
    </source>
</evidence>
<feature type="compositionally biased region" description="Pro residues" evidence="1">
    <location>
        <begin position="171"/>
        <end position="180"/>
    </location>
</feature>
<comment type="caution">
    <text evidence="3">The sequence shown here is derived from an EMBL/GenBank/DDBJ whole genome shotgun (WGS) entry which is preliminary data.</text>
</comment>
<dbReference type="OrthoDB" id="3635915at2"/>
<keyword evidence="2" id="KW-1133">Transmembrane helix</keyword>
<feature type="compositionally biased region" description="Low complexity" evidence="1">
    <location>
        <begin position="158"/>
        <end position="170"/>
    </location>
</feature>
<feature type="compositionally biased region" description="Polar residues" evidence="1">
    <location>
        <begin position="74"/>
        <end position="83"/>
    </location>
</feature>
<evidence type="ECO:0000313" key="4">
    <source>
        <dbReference type="Proteomes" id="UP000239203"/>
    </source>
</evidence>
<keyword evidence="4" id="KW-1185">Reference proteome</keyword>
<dbReference type="EMBL" id="PTIX01000002">
    <property type="protein sequence ID" value="PPK70599.1"/>
    <property type="molecule type" value="Genomic_DNA"/>
</dbReference>
<dbReference type="RefSeq" id="WP_104477659.1">
    <property type="nucleotide sequence ID" value="NZ_CP154825.1"/>
</dbReference>
<feature type="region of interest" description="Disordered" evidence="1">
    <location>
        <begin position="135"/>
        <end position="240"/>
    </location>
</feature>
<sequence>MTKENGLRISQIAAGALAAATAAVLGSTLGLAGTVTGAAIASVITTVGGSLYLRSLERTTEGVRSVHAKITTRNGSVVSTDVSTDPPDADDVEEPTPDGPTPASRRPWALVAGAVLAFVLGMAVVTTLEFARGESLSGGQGTTVGNLVQPRETPPPTTTVTVRETPTTTPSVPPTLPPTMPSETGVTSAPPTTTTEPPATTTTPPVTSTTPPTTTSTQVTPPPTTTTAQSPASNPAGVAP</sequence>
<gene>
    <name evidence="3" type="ORF">CLV40_102516</name>
</gene>